<comment type="caution">
    <text evidence="2">The sequence shown here is derived from an EMBL/GenBank/DDBJ whole genome shotgun (WGS) entry which is preliminary data.</text>
</comment>
<dbReference type="Gene3D" id="1.20.120.1870">
    <property type="entry name" value="Fic/DOC protein, Fido domain"/>
    <property type="match status" value="1"/>
</dbReference>
<dbReference type="InterPro" id="IPR003812">
    <property type="entry name" value="Fido"/>
</dbReference>
<dbReference type="PANTHER" id="PTHR39426:SF1">
    <property type="entry name" value="HOMOLOGY TO DEATH-ON-CURING PROTEIN OF PHAGE P1"/>
    <property type="match status" value="1"/>
</dbReference>
<reference evidence="3" key="1">
    <citation type="journal article" date="2015" name="MBio">
        <title>Genome-Resolved Metagenomic Analysis Reveals Roles for Candidate Phyla and Other Microbial Community Members in Biogeochemical Transformations in Oil Reservoirs.</title>
        <authorList>
            <person name="Hu P."/>
            <person name="Tom L."/>
            <person name="Singh A."/>
            <person name="Thomas B.C."/>
            <person name="Baker B.J."/>
            <person name="Piceno Y.M."/>
            <person name="Andersen G.L."/>
            <person name="Banfield J.F."/>
        </authorList>
    </citation>
    <scope>NUCLEOTIDE SEQUENCE [LARGE SCALE GENOMIC DNA]</scope>
</reference>
<evidence type="ECO:0000259" key="1">
    <source>
        <dbReference type="PROSITE" id="PS51459"/>
    </source>
</evidence>
<dbReference type="EMBL" id="LGGI01000040">
    <property type="protein sequence ID" value="KUK67107.1"/>
    <property type="molecule type" value="Genomic_DNA"/>
</dbReference>
<sequence length="143" mass="16752">MLNMKDRITRQELEYIAGLFGDYMKEEQKKNNSTYEVRNTGKLESSIAQPFQKIGGKDLYPTLISKAAMLYYFCIKNHPFEDGNKRMGIFALIIYLAYNGYWLDTTNEELFNMTIRTAESGMKEKDQVVREIESFVEENIIPY</sequence>
<feature type="domain" description="Fido" evidence="1">
    <location>
        <begin position="1"/>
        <end position="138"/>
    </location>
</feature>
<protein>
    <submittedName>
        <fullName evidence="2">Death-on-curing family protein</fullName>
    </submittedName>
</protein>
<proteinExistence type="predicted"/>
<dbReference type="NCBIfam" id="TIGR01550">
    <property type="entry name" value="DOC_P1"/>
    <property type="match status" value="1"/>
</dbReference>
<dbReference type="InterPro" id="IPR036597">
    <property type="entry name" value="Fido-like_dom_sf"/>
</dbReference>
<gene>
    <name evidence="2" type="ORF">XD87_0326</name>
</gene>
<dbReference type="InterPro" id="IPR006440">
    <property type="entry name" value="Doc"/>
</dbReference>
<dbReference type="Pfam" id="PF02661">
    <property type="entry name" value="Fic"/>
    <property type="match status" value="1"/>
</dbReference>
<dbReference type="GO" id="GO:0016301">
    <property type="term" value="F:kinase activity"/>
    <property type="evidence" value="ECO:0007669"/>
    <property type="project" value="InterPro"/>
</dbReference>
<evidence type="ECO:0000313" key="2">
    <source>
        <dbReference type="EMBL" id="KUK67107.1"/>
    </source>
</evidence>
<dbReference type="InterPro" id="IPR053737">
    <property type="entry name" value="Type_II_TA_Toxin"/>
</dbReference>
<dbReference type="PROSITE" id="PS51459">
    <property type="entry name" value="FIDO"/>
    <property type="match status" value="1"/>
</dbReference>
<dbReference type="SUPFAM" id="SSF140931">
    <property type="entry name" value="Fic-like"/>
    <property type="match status" value="1"/>
</dbReference>
<evidence type="ECO:0000313" key="3">
    <source>
        <dbReference type="Proteomes" id="UP000053469"/>
    </source>
</evidence>
<dbReference type="PANTHER" id="PTHR39426">
    <property type="entry name" value="HOMOLOGY TO DEATH-ON-CURING PROTEIN OF PHAGE P1"/>
    <property type="match status" value="1"/>
</dbReference>
<accession>A0A124FU10</accession>
<dbReference type="AlphaFoldDB" id="A0A124FU10"/>
<dbReference type="Proteomes" id="UP000053469">
    <property type="component" value="Unassembled WGS sequence"/>
</dbReference>
<name>A0A124FU10_9BACT</name>
<organism evidence="2 3">
    <name type="scientific">candidate division WS6 bacterium 36_33</name>
    <dbReference type="NCBI Taxonomy" id="1641388"/>
    <lineage>
        <taxon>Bacteria</taxon>
        <taxon>Candidatus Dojkabacteria</taxon>
    </lineage>
</organism>